<dbReference type="NCBIfam" id="TIGR01509">
    <property type="entry name" value="HAD-SF-IA-v3"/>
    <property type="match status" value="1"/>
</dbReference>
<dbReference type="SFLD" id="SFLDG01129">
    <property type="entry name" value="C1.5:_HAD__Beta-PGM__Phosphata"/>
    <property type="match status" value="1"/>
</dbReference>
<dbReference type="OrthoDB" id="9797415at2"/>
<keyword evidence="1" id="KW-0378">Hydrolase</keyword>
<dbReference type="GO" id="GO:0016787">
    <property type="term" value="F:hydrolase activity"/>
    <property type="evidence" value="ECO:0007669"/>
    <property type="project" value="UniProtKB-KW"/>
</dbReference>
<dbReference type="RefSeq" id="WP_078830695.1">
    <property type="nucleotide sequence ID" value="NZ_FUWH01000003.1"/>
</dbReference>
<gene>
    <name evidence="1" type="ORF">SAMN04488132_103206</name>
</gene>
<organism evidence="1 2">
    <name type="scientific">Sediminibacterium ginsengisoli</name>
    <dbReference type="NCBI Taxonomy" id="413434"/>
    <lineage>
        <taxon>Bacteria</taxon>
        <taxon>Pseudomonadati</taxon>
        <taxon>Bacteroidota</taxon>
        <taxon>Chitinophagia</taxon>
        <taxon>Chitinophagales</taxon>
        <taxon>Chitinophagaceae</taxon>
        <taxon>Sediminibacterium</taxon>
    </lineage>
</organism>
<dbReference type="SFLD" id="SFLDS00003">
    <property type="entry name" value="Haloacid_Dehalogenase"/>
    <property type="match status" value="1"/>
</dbReference>
<reference evidence="1 2" key="1">
    <citation type="submission" date="2017-02" db="EMBL/GenBank/DDBJ databases">
        <authorList>
            <person name="Peterson S.W."/>
        </authorList>
    </citation>
    <scope>NUCLEOTIDE SEQUENCE [LARGE SCALE GENOMIC DNA]</scope>
    <source>
        <strain evidence="1 2">DSM 22335</strain>
    </source>
</reference>
<keyword evidence="2" id="KW-1185">Reference proteome</keyword>
<dbReference type="SUPFAM" id="SSF56784">
    <property type="entry name" value="HAD-like"/>
    <property type="match status" value="1"/>
</dbReference>
<dbReference type="InterPro" id="IPR036412">
    <property type="entry name" value="HAD-like_sf"/>
</dbReference>
<dbReference type="AlphaFoldDB" id="A0A1T4M6I5"/>
<sequence length="204" mass="23614">MNPVRNIIFDLGGIFLNLDYTRTEKAFEALGIKDFRSMFAQHHSNPLFEDLETGKLSPEGFYNAFRQATGTVITDLEIRDAWNALLLDFTEERLLWLEEIGKKYRIFLFSNTNQIHADHFLNQFSQLNTGRHFNDYFIKAYYSQELGLRKPHVASYRKILELENLEPAETLFIDDTAVNIEGAKQAGLQTIHLVAPRTVLDLEL</sequence>
<dbReference type="InterPro" id="IPR023214">
    <property type="entry name" value="HAD_sf"/>
</dbReference>
<dbReference type="Gene3D" id="1.10.150.240">
    <property type="entry name" value="Putative phosphatase, domain 2"/>
    <property type="match status" value="1"/>
</dbReference>
<dbReference type="EMBL" id="FUWH01000003">
    <property type="protein sequence ID" value="SJZ62630.1"/>
    <property type="molecule type" value="Genomic_DNA"/>
</dbReference>
<dbReference type="PANTHER" id="PTHR43611">
    <property type="entry name" value="ALPHA-D-GLUCOSE 1-PHOSPHATE PHOSPHATASE"/>
    <property type="match status" value="1"/>
</dbReference>
<dbReference type="InterPro" id="IPR023198">
    <property type="entry name" value="PGP-like_dom2"/>
</dbReference>
<accession>A0A1T4M6I5</accession>
<dbReference type="Pfam" id="PF00702">
    <property type="entry name" value="Hydrolase"/>
    <property type="match status" value="1"/>
</dbReference>
<dbReference type="Proteomes" id="UP000190888">
    <property type="component" value="Unassembled WGS sequence"/>
</dbReference>
<dbReference type="InterPro" id="IPR006439">
    <property type="entry name" value="HAD-SF_hydro_IA"/>
</dbReference>
<dbReference type="CDD" id="cd02603">
    <property type="entry name" value="HAD_sEH-N_like"/>
    <property type="match status" value="1"/>
</dbReference>
<dbReference type="Gene3D" id="3.40.50.1000">
    <property type="entry name" value="HAD superfamily/HAD-like"/>
    <property type="match status" value="1"/>
</dbReference>
<evidence type="ECO:0000313" key="2">
    <source>
        <dbReference type="Proteomes" id="UP000190888"/>
    </source>
</evidence>
<name>A0A1T4M6I5_9BACT</name>
<evidence type="ECO:0000313" key="1">
    <source>
        <dbReference type="EMBL" id="SJZ62630.1"/>
    </source>
</evidence>
<dbReference type="NCBIfam" id="TIGR01549">
    <property type="entry name" value="HAD-SF-IA-v1"/>
    <property type="match status" value="1"/>
</dbReference>
<dbReference type="PANTHER" id="PTHR43611:SF3">
    <property type="entry name" value="FLAVIN MONONUCLEOTIDE HYDROLASE 1, CHLOROPLATIC"/>
    <property type="match status" value="1"/>
</dbReference>
<dbReference type="STRING" id="413434.SAMN04488132_103206"/>
<proteinExistence type="predicted"/>
<protein>
    <submittedName>
        <fullName evidence="1">Putative hydrolase of the HAD superfamily</fullName>
    </submittedName>
</protein>